<keyword evidence="3" id="KW-1185">Reference proteome</keyword>
<comment type="caution">
    <text evidence="2">The sequence shown here is derived from an EMBL/GenBank/DDBJ whole genome shotgun (WGS) entry which is preliminary data.</text>
</comment>
<reference evidence="2" key="1">
    <citation type="submission" date="2013-05" db="EMBL/GenBank/DDBJ databases">
        <authorList>
            <person name="Yim A.K.Y."/>
            <person name="Chan T.F."/>
            <person name="Ji K.M."/>
            <person name="Liu X.Y."/>
            <person name="Zhou J.W."/>
            <person name="Li R.Q."/>
            <person name="Yang K.Y."/>
            <person name="Li J."/>
            <person name="Li M."/>
            <person name="Law P.T.W."/>
            <person name="Wu Y.L."/>
            <person name="Cai Z.L."/>
            <person name="Qin H."/>
            <person name="Bao Y."/>
            <person name="Leung R.K.K."/>
            <person name="Ng P.K.S."/>
            <person name="Zou J."/>
            <person name="Zhong X.J."/>
            <person name="Ran P.X."/>
            <person name="Zhong N.S."/>
            <person name="Liu Z.G."/>
            <person name="Tsui S.K.W."/>
        </authorList>
    </citation>
    <scope>NUCLEOTIDE SEQUENCE</scope>
    <source>
        <strain evidence="2">Derf</strain>
        <tissue evidence="2">Whole organism</tissue>
    </source>
</reference>
<protein>
    <submittedName>
        <fullName evidence="2">Uncharacterized protein</fullName>
    </submittedName>
</protein>
<evidence type="ECO:0000313" key="2">
    <source>
        <dbReference type="EMBL" id="KAH9529219.1"/>
    </source>
</evidence>
<evidence type="ECO:0000313" key="3">
    <source>
        <dbReference type="Proteomes" id="UP000790347"/>
    </source>
</evidence>
<keyword evidence="1" id="KW-0812">Transmembrane</keyword>
<dbReference type="Proteomes" id="UP000790347">
    <property type="component" value="Unassembled WGS sequence"/>
</dbReference>
<proteinExistence type="predicted"/>
<evidence type="ECO:0000256" key="1">
    <source>
        <dbReference type="SAM" id="Phobius"/>
    </source>
</evidence>
<keyword evidence="1" id="KW-1133">Transmembrane helix</keyword>
<keyword evidence="1" id="KW-0472">Membrane</keyword>
<accession>A0A922ID07</accession>
<name>A0A922ID07_DERFA</name>
<reference evidence="2" key="2">
    <citation type="journal article" date="2022" name="Res Sq">
        <title>Comparative Genomics Reveals Insights into the Divergent Evolution of Astigmatic Mites and Household Pest Adaptations.</title>
        <authorList>
            <person name="Xiong Q."/>
            <person name="Wan A.T.-Y."/>
            <person name="Liu X.-Y."/>
            <person name="Fung C.S.-H."/>
            <person name="Xiao X."/>
            <person name="Malainual N."/>
            <person name="Hou J."/>
            <person name="Wang L."/>
            <person name="Wang M."/>
            <person name="Yang K."/>
            <person name="Cui Y."/>
            <person name="Leung E."/>
            <person name="Nong W."/>
            <person name="Shin S.-K."/>
            <person name="Au S."/>
            <person name="Jeong K.Y."/>
            <person name="Chew F.T."/>
            <person name="Hui J."/>
            <person name="Leung T.F."/>
            <person name="Tungtrongchitr A."/>
            <person name="Zhong N."/>
            <person name="Liu Z."/>
            <person name="Tsui S."/>
        </authorList>
    </citation>
    <scope>NUCLEOTIDE SEQUENCE</scope>
    <source>
        <strain evidence="2">Derf</strain>
        <tissue evidence="2">Whole organism</tissue>
    </source>
</reference>
<dbReference type="AlphaFoldDB" id="A0A922ID07"/>
<sequence length="156" mass="16569">MIDTAKRCEQLIQDVDAISFSKLKLSHSCSIKARRERHTLINYLRIVKIHNRILSRMKFVIVFAAILAVASAIPAPAILAPAAYTYQTQKSALIPVGTHVSTLVSHGAPLIASAPIPISHGYAAPMAAASLSYGYGKILGAAPLAHGAPLAYGYGH</sequence>
<organism evidence="2 3">
    <name type="scientific">Dermatophagoides farinae</name>
    <name type="common">American house dust mite</name>
    <dbReference type="NCBI Taxonomy" id="6954"/>
    <lineage>
        <taxon>Eukaryota</taxon>
        <taxon>Metazoa</taxon>
        <taxon>Ecdysozoa</taxon>
        <taxon>Arthropoda</taxon>
        <taxon>Chelicerata</taxon>
        <taxon>Arachnida</taxon>
        <taxon>Acari</taxon>
        <taxon>Acariformes</taxon>
        <taxon>Sarcoptiformes</taxon>
        <taxon>Astigmata</taxon>
        <taxon>Psoroptidia</taxon>
        <taxon>Analgoidea</taxon>
        <taxon>Pyroglyphidae</taxon>
        <taxon>Dermatophagoidinae</taxon>
        <taxon>Dermatophagoides</taxon>
    </lineage>
</organism>
<gene>
    <name evidence="2" type="ORF">DERF_003113</name>
</gene>
<dbReference type="EMBL" id="ASGP02000001">
    <property type="protein sequence ID" value="KAH9529219.1"/>
    <property type="molecule type" value="Genomic_DNA"/>
</dbReference>
<feature type="transmembrane region" description="Helical" evidence="1">
    <location>
        <begin position="59"/>
        <end position="84"/>
    </location>
</feature>